<feature type="chain" id="PRO_5032817151" evidence="3">
    <location>
        <begin position="34"/>
        <end position="952"/>
    </location>
</feature>
<feature type="signal peptide" evidence="3">
    <location>
        <begin position="1"/>
        <end position="33"/>
    </location>
</feature>
<dbReference type="AlphaFoldDB" id="A0A848KN99"/>
<reference evidence="5 6" key="1">
    <citation type="submission" date="2020-04" db="EMBL/GenBank/DDBJ databases">
        <title>Gordonia sp. nov. TBRC 11910.</title>
        <authorList>
            <person name="Suriyachadkun C."/>
        </authorList>
    </citation>
    <scope>NUCLEOTIDE SEQUENCE [LARGE SCALE GENOMIC DNA]</scope>
    <source>
        <strain evidence="5 6">TBRC 11910</strain>
    </source>
</reference>
<evidence type="ECO:0000256" key="1">
    <source>
        <dbReference type="SAM" id="MobiDB-lite"/>
    </source>
</evidence>
<evidence type="ECO:0000313" key="5">
    <source>
        <dbReference type="EMBL" id="NMO00156.1"/>
    </source>
</evidence>
<dbReference type="PROSITE" id="PS50234">
    <property type="entry name" value="VWFA"/>
    <property type="match status" value="1"/>
</dbReference>
<dbReference type="Gene3D" id="3.40.50.410">
    <property type="entry name" value="von Willebrand factor, type A domain"/>
    <property type="match status" value="1"/>
</dbReference>
<protein>
    <submittedName>
        <fullName evidence="5">VWA domain-containing protein</fullName>
    </submittedName>
</protein>
<feature type="compositionally biased region" description="Low complexity" evidence="1">
    <location>
        <begin position="893"/>
        <end position="920"/>
    </location>
</feature>
<dbReference type="InterPro" id="IPR036465">
    <property type="entry name" value="vWFA_dom_sf"/>
</dbReference>
<dbReference type="SUPFAM" id="SSF53300">
    <property type="entry name" value="vWA-like"/>
    <property type="match status" value="1"/>
</dbReference>
<dbReference type="EMBL" id="JABBNB010000002">
    <property type="protein sequence ID" value="NMO00156.1"/>
    <property type="molecule type" value="Genomic_DNA"/>
</dbReference>
<sequence length="952" mass="97273">MRIVHTGRRVGALIAAVLLVALTSVLWSATAHADSDDAGVNRFGACLAANKSGQVLFLMDESYSLHDTDPQAARVTASKYLAEQLQTFAADTGAKIDVAVSSFAQDYTELKGWQELSSSSIGSITDTLATLKTRNTGQDTDYLTALSGAQKTLAARKPANGASGCQLIAWFTDGSMDFNVDNRQGPKTKDYAPGVELNGPADVAKVTAAATKGICRSGGVADQLRSSGVITIGIGLQSTAGDSSTFDLMKSIATGQQTSTGSCGDITSPTPGSFYPVSNIDDLLFAFDKLSTPGQPPITSEAGACVKTVCEKGKHKFVLDTSVGSVSILASADREGLVPVLVAPNGSETRMTSAGSSDVAGVTVGYRNPSSKTVAVRMTNRDAPGWSGVWALVYIAPDGAAAAQTRSSIHITGDLLPSWPGKATTKLHSGDTSVGMTFAVTTTDGKAVDAAAIPGKAALSAQLVTAAGKTIPITSTDLDKSQITQKQTVSLAGVAPGNATLRMTLKVTTAPARDRTGTMVAGTVLSPQNVDLPVTVSAPVGYPQLGSSIDFGRLDGAGSLTGALAITGPGCVWMNSSTPAKILASPVDNPTVTSGSDAKSNCVKVADGQTGQLPLTLSVPGEANGTVNGKVSIMVAPTDGSAAPVAVDVPFTASLSKKLDVERAIGAFVIALILGPLIPLLLLYLVKWLSSRIPAKALRSEQIRVQVNGSTVLRDGAPFALRDNDLVRMVPGLDAPARRLDLGGVALKVHLGLAPFGTGFVVASASGAAGAAGKTGDTHGTTPDAKLPLAVHNSWFILHDPNGPADAATVVVLAGADATATVRARIESEINSTLPRILGELRAKAAPGQPNSSGGPGDQPNPFGTGPSAPPPTNPFAGGAPSADPFGHTQVRPGSGQTQYGQPPQGRPQYGQPQYGQPQPGRYPPGPQQGGPNPFGPSGQQGGQQPRNPFER</sequence>
<gene>
    <name evidence="5" type="ORF">HH308_02880</name>
</gene>
<dbReference type="Proteomes" id="UP000550729">
    <property type="component" value="Unassembled WGS sequence"/>
</dbReference>
<accession>A0A848KN99</accession>
<feature type="region of interest" description="Disordered" evidence="1">
    <location>
        <begin position="845"/>
        <end position="952"/>
    </location>
</feature>
<evidence type="ECO:0000256" key="2">
    <source>
        <dbReference type="SAM" id="Phobius"/>
    </source>
</evidence>
<name>A0A848KN99_9ACTN</name>
<comment type="caution">
    <text evidence="5">The sequence shown here is derived from an EMBL/GenBank/DDBJ whole genome shotgun (WGS) entry which is preliminary data.</text>
</comment>
<keyword evidence="2" id="KW-0472">Membrane</keyword>
<feature type="transmembrane region" description="Helical" evidence="2">
    <location>
        <begin position="664"/>
        <end position="686"/>
    </location>
</feature>
<keyword evidence="2" id="KW-0812">Transmembrane</keyword>
<evidence type="ECO:0000259" key="4">
    <source>
        <dbReference type="PROSITE" id="PS50234"/>
    </source>
</evidence>
<keyword evidence="6" id="KW-1185">Reference proteome</keyword>
<keyword evidence="3" id="KW-0732">Signal</keyword>
<feature type="compositionally biased region" description="Low complexity" evidence="1">
    <location>
        <begin position="930"/>
        <end position="952"/>
    </location>
</feature>
<organism evidence="5 6">
    <name type="scientific">Gordonia asplenii</name>
    <dbReference type="NCBI Taxonomy" id="2725283"/>
    <lineage>
        <taxon>Bacteria</taxon>
        <taxon>Bacillati</taxon>
        <taxon>Actinomycetota</taxon>
        <taxon>Actinomycetes</taxon>
        <taxon>Mycobacteriales</taxon>
        <taxon>Gordoniaceae</taxon>
        <taxon>Gordonia</taxon>
    </lineage>
</organism>
<evidence type="ECO:0000313" key="6">
    <source>
        <dbReference type="Proteomes" id="UP000550729"/>
    </source>
</evidence>
<dbReference type="InterPro" id="IPR002035">
    <property type="entry name" value="VWF_A"/>
</dbReference>
<feature type="domain" description="VWFA" evidence="4">
    <location>
        <begin position="54"/>
        <end position="290"/>
    </location>
</feature>
<proteinExistence type="predicted"/>
<dbReference type="RefSeq" id="WP_170192669.1">
    <property type="nucleotide sequence ID" value="NZ_JABBNB010000002.1"/>
</dbReference>
<evidence type="ECO:0000256" key="3">
    <source>
        <dbReference type="SAM" id="SignalP"/>
    </source>
</evidence>
<dbReference type="Pfam" id="PF13519">
    <property type="entry name" value="VWA_2"/>
    <property type="match status" value="1"/>
</dbReference>
<keyword evidence="2" id="KW-1133">Transmembrane helix</keyword>